<feature type="region of interest" description="Disordered" evidence="1">
    <location>
        <begin position="76"/>
        <end position="108"/>
    </location>
</feature>
<evidence type="ECO:0000313" key="2">
    <source>
        <dbReference type="EMBL" id="KIJ33755.1"/>
    </source>
</evidence>
<protein>
    <submittedName>
        <fullName evidence="2">Uncharacterized protein</fullName>
    </submittedName>
</protein>
<feature type="region of interest" description="Disordered" evidence="1">
    <location>
        <begin position="1"/>
        <end position="50"/>
    </location>
</feature>
<dbReference type="HOGENOM" id="CLU_991020_0_0_1"/>
<organism evidence="2 3">
    <name type="scientific">Sphaerobolus stellatus (strain SS14)</name>
    <dbReference type="NCBI Taxonomy" id="990650"/>
    <lineage>
        <taxon>Eukaryota</taxon>
        <taxon>Fungi</taxon>
        <taxon>Dikarya</taxon>
        <taxon>Basidiomycota</taxon>
        <taxon>Agaricomycotina</taxon>
        <taxon>Agaricomycetes</taxon>
        <taxon>Phallomycetidae</taxon>
        <taxon>Geastrales</taxon>
        <taxon>Sphaerobolaceae</taxon>
        <taxon>Sphaerobolus</taxon>
    </lineage>
</organism>
<dbReference type="AlphaFoldDB" id="A0A0C9V8I3"/>
<feature type="compositionally biased region" description="Pro residues" evidence="1">
    <location>
        <begin position="228"/>
        <end position="238"/>
    </location>
</feature>
<gene>
    <name evidence="2" type="ORF">M422DRAFT_783076</name>
</gene>
<proteinExistence type="predicted"/>
<evidence type="ECO:0000313" key="3">
    <source>
        <dbReference type="Proteomes" id="UP000054279"/>
    </source>
</evidence>
<accession>A0A0C9V8I3</accession>
<sequence length="281" mass="29515">MASGGLQELGSMPGTKAAQPGRKQCLALPHPRSPGIRPPPQPRFALLAQSSPASQHCPTVSVTPLRSPHCATTVYKSCRSPSQRPGATHSAPIPPQHDTGRPQSLPPLPHRVFFAPLVRCPALPPSARPAARDLSVLNGAGRLQNLSVLLSRVLSAPSVRCAAPSPLAISMPRRHATPLRADSTPEQRWEASESPTIALPSPLHPLRSQHCTAALCVSRHSPSQRPVSAPPLSAPIPPQGDAGRLQNLPSLLPRVLSTLFVRCAAPPLAISTPGPVPDNCA</sequence>
<dbReference type="Proteomes" id="UP000054279">
    <property type="component" value="Unassembled WGS sequence"/>
</dbReference>
<dbReference type="EMBL" id="KN837208">
    <property type="protein sequence ID" value="KIJ33755.1"/>
    <property type="molecule type" value="Genomic_DNA"/>
</dbReference>
<feature type="region of interest" description="Disordered" evidence="1">
    <location>
        <begin position="222"/>
        <end position="241"/>
    </location>
</feature>
<reference evidence="2 3" key="1">
    <citation type="submission" date="2014-06" db="EMBL/GenBank/DDBJ databases">
        <title>Evolutionary Origins and Diversification of the Mycorrhizal Mutualists.</title>
        <authorList>
            <consortium name="DOE Joint Genome Institute"/>
            <consortium name="Mycorrhizal Genomics Consortium"/>
            <person name="Kohler A."/>
            <person name="Kuo A."/>
            <person name="Nagy L.G."/>
            <person name="Floudas D."/>
            <person name="Copeland A."/>
            <person name="Barry K.W."/>
            <person name="Cichocki N."/>
            <person name="Veneault-Fourrey C."/>
            <person name="LaButti K."/>
            <person name="Lindquist E.A."/>
            <person name="Lipzen A."/>
            <person name="Lundell T."/>
            <person name="Morin E."/>
            <person name="Murat C."/>
            <person name="Riley R."/>
            <person name="Ohm R."/>
            <person name="Sun H."/>
            <person name="Tunlid A."/>
            <person name="Henrissat B."/>
            <person name="Grigoriev I.V."/>
            <person name="Hibbett D.S."/>
            <person name="Martin F."/>
        </authorList>
    </citation>
    <scope>NUCLEOTIDE SEQUENCE [LARGE SCALE GENOMIC DNA]</scope>
    <source>
        <strain evidence="2 3">SS14</strain>
    </source>
</reference>
<evidence type="ECO:0000256" key="1">
    <source>
        <dbReference type="SAM" id="MobiDB-lite"/>
    </source>
</evidence>
<name>A0A0C9V8I3_SPHS4</name>
<keyword evidence="3" id="KW-1185">Reference proteome</keyword>